<keyword evidence="3" id="KW-1185">Reference proteome</keyword>
<dbReference type="AlphaFoldDB" id="A0A7W7G268"/>
<gene>
    <name evidence="2" type="ORF">BKA14_001509</name>
</gene>
<protein>
    <submittedName>
        <fullName evidence="2">Uncharacterized protein</fullName>
    </submittedName>
</protein>
<reference evidence="2 3" key="1">
    <citation type="submission" date="2020-08" db="EMBL/GenBank/DDBJ databases">
        <title>Sequencing the genomes of 1000 actinobacteria strains.</title>
        <authorList>
            <person name="Klenk H.-P."/>
        </authorList>
    </citation>
    <scope>NUCLEOTIDE SEQUENCE [LARGE SCALE GENOMIC DNA]</scope>
    <source>
        <strain evidence="2 3">DSM 45518</strain>
    </source>
</reference>
<proteinExistence type="predicted"/>
<dbReference type="RefSeq" id="WP_184950188.1">
    <property type="nucleotide sequence ID" value="NZ_BOMC01000006.1"/>
</dbReference>
<dbReference type="Proteomes" id="UP000542742">
    <property type="component" value="Unassembled WGS sequence"/>
</dbReference>
<evidence type="ECO:0000313" key="3">
    <source>
        <dbReference type="Proteomes" id="UP000542742"/>
    </source>
</evidence>
<comment type="caution">
    <text evidence="2">The sequence shown here is derived from an EMBL/GenBank/DDBJ whole genome shotgun (WGS) entry which is preliminary data.</text>
</comment>
<name>A0A7W7G268_9ACTN</name>
<accession>A0A7W7G268</accession>
<evidence type="ECO:0000313" key="2">
    <source>
        <dbReference type="EMBL" id="MBB4691361.1"/>
    </source>
</evidence>
<dbReference type="EMBL" id="JACHMF010000001">
    <property type="protein sequence ID" value="MBB4691361.1"/>
    <property type="molecule type" value="Genomic_DNA"/>
</dbReference>
<sequence length="67" mass="7603">MPHGNDHAWPARTAPGAAGHRRLRPAAPRLRVCPAPLRRRHGSRLATRRSPRCREAALRLFLREPAR</sequence>
<evidence type="ECO:0000256" key="1">
    <source>
        <dbReference type="SAM" id="MobiDB-lite"/>
    </source>
</evidence>
<feature type="region of interest" description="Disordered" evidence="1">
    <location>
        <begin position="1"/>
        <end position="28"/>
    </location>
</feature>
<organism evidence="2 3">
    <name type="scientific">Paractinoplanes abujensis</name>
    <dbReference type="NCBI Taxonomy" id="882441"/>
    <lineage>
        <taxon>Bacteria</taxon>
        <taxon>Bacillati</taxon>
        <taxon>Actinomycetota</taxon>
        <taxon>Actinomycetes</taxon>
        <taxon>Micromonosporales</taxon>
        <taxon>Micromonosporaceae</taxon>
        <taxon>Paractinoplanes</taxon>
    </lineage>
</organism>